<dbReference type="PANTHER" id="PTHR30294:SF29">
    <property type="entry name" value="MULTIDRUG ABC TRANSPORTER PERMEASE YBHS-RELATED"/>
    <property type="match status" value="1"/>
</dbReference>
<dbReference type="Proteomes" id="UP000198305">
    <property type="component" value="Unassembled WGS sequence"/>
</dbReference>
<evidence type="ECO:0000256" key="4">
    <source>
        <dbReference type="ARBA" id="ARBA00022989"/>
    </source>
</evidence>
<dbReference type="Pfam" id="PF12679">
    <property type="entry name" value="ABC2_membrane_2"/>
    <property type="match status" value="1"/>
</dbReference>
<keyword evidence="2" id="KW-1003">Cell membrane</keyword>
<evidence type="ECO:0000256" key="2">
    <source>
        <dbReference type="ARBA" id="ARBA00022475"/>
    </source>
</evidence>
<sequence>MIVNIARKELKGLFSSPMGWVILALLQFVFATFFVMGVDQYFLTMSGMMRPDQRMGVTEFVGASVFGVAPFIMLFAVPLLSMRLISEERRQQTLTFLFSAPLSLTEIVLGKFFGLLAFLSASVFLIALMVLSLNLWADIDFGYLFANLLGLLLLVASYCALGTYVSSTTQQPVVAAIITFVALLALQLIEYFLSGDPSNTLANLSLMRHLEPFSRGLLDTRDIAYFLLFIITFLTLTVRRLDADRLRG</sequence>
<dbReference type="EMBL" id="FZOA01000007">
    <property type="protein sequence ID" value="SNR93393.1"/>
    <property type="molecule type" value="Genomic_DNA"/>
</dbReference>
<feature type="transmembrane region" description="Helical" evidence="6">
    <location>
        <begin position="173"/>
        <end position="193"/>
    </location>
</feature>
<comment type="subcellular location">
    <subcellularLocation>
        <location evidence="1">Cell membrane</location>
        <topology evidence="1">Multi-pass membrane protein</topology>
    </subcellularLocation>
</comment>
<dbReference type="GO" id="GO:0140359">
    <property type="term" value="F:ABC-type transporter activity"/>
    <property type="evidence" value="ECO:0007669"/>
    <property type="project" value="InterPro"/>
</dbReference>
<protein>
    <submittedName>
        <fullName evidence="7">ABC-2 type transport system permease protein</fullName>
    </submittedName>
</protein>
<name>A0A239AEQ6_9PROT</name>
<keyword evidence="8" id="KW-1185">Reference proteome</keyword>
<dbReference type="PANTHER" id="PTHR30294">
    <property type="entry name" value="MEMBRANE COMPONENT OF ABC TRANSPORTER YHHJ-RELATED"/>
    <property type="match status" value="1"/>
</dbReference>
<feature type="transmembrane region" description="Helical" evidence="6">
    <location>
        <begin position="223"/>
        <end position="241"/>
    </location>
</feature>
<dbReference type="OrthoDB" id="9794512at2"/>
<feature type="transmembrane region" description="Helical" evidence="6">
    <location>
        <begin position="63"/>
        <end position="82"/>
    </location>
</feature>
<reference evidence="8" key="1">
    <citation type="submission" date="2017-06" db="EMBL/GenBank/DDBJ databases">
        <authorList>
            <person name="Varghese N."/>
            <person name="Submissions S."/>
        </authorList>
    </citation>
    <scope>NUCLEOTIDE SEQUENCE [LARGE SCALE GENOMIC DNA]</scope>
    <source>
        <strain evidence="8">Ca-68</strain>
    </source>
</reference>
<keyword evidence="3 6" id="KW-0812">Transmembrane</keyword>
<feature type="transmembrane region" description="Helical" evidence="6">
    <location>
        <begin position="141"/>
        <end position="161"/>
    </location>
</feature>
<dbReference type="GO" id="GO:0005886">
    <property type="term" value="C:plasma membrane"/>
    <property type="evidence" value="ECO:0007669"/>
    <property type="project" value="UniProtKB-SubCell"/>
</dbReference>
<evidence type="ECO:0000256" key="6">
    <source>
        <dbReference type="SAM" id="Phobius"/>
    </source>
</evidence>
<keyword evidence="4 6" id="KW-1133">Transmembrane helix</keyword>
<evidence type="ECO:0000256" key="3">
    <source>
        <dbReference type="ARBA" id="ARBA00022692"/>
    </source>
</evidence>
<feature type="transmembrane region" description="Helical" evidence="6">
    <location>
        <begin position="112"/>
        <end position="135"/>
    </location>
</feature>
<organism evidence="7 8">
    <name type="scientific">Methylobacillus rhizosphaerae</name>
    <dbReference type="NCBI Taxonomy" id="551994"/>
    <lineage>
        <taxon>Bacteria</taxon>
        <taxon>Pseudomonadati</taxon>
        <taxon>Pseudomonadota</taxon>
        <taxon>Betaproteobacteria</taxon>
        <taxon>Nitrosomonadales</taxon>
        <taxon>Methylophilaceae</taxon>
        <taxon>Methylobacillus</taxon>
    </lineage>
</organism>
<accession>A0A239AEQ6</accession>
<dbReference type="AlphaFoldDB" id="A0A239AEQ6"/>
<evidence type="ECO:0000256" key="1">
    <source>
        <dbReference type="ARBA" id="ARBA00004651"/>
    </source>
</evidence>
<gene>
    <name evidence="7" type="ORF">SAMN05192560_1827</name>
</gene>
<keyword evidence="5 6" id="KW-0472">Membrane</keyword>
<evidence type="ECO:0000313" key="7">
    <source>
        <dbReference type="EMBL" id="SNR93393.1"/>
    </source>
</evidence>
<feature type="transmembrane region" description="Helical" evidence="6">
    <location>
        <begin position="20"/>
        <end position="43"/>
    </location>
</feature>
<evidence type="ECO:0000256" key="5">
    <source>
        <dbReference type="ARBA" id="ARBA00023136"/>
    </source>
</evidence>
<proteinExistence type="predicted"/>
<evidence type="ECO:0000313" key="8">
    <source>
        <dbReference type="Proteomes" id="UP000198305"/>
    </source>
</evidence>
<dbReference type="RefSeq" id="WP_089375910.1">
    <property type="nucleotide sequence ID" value="NZ_FZOA01000007.1"/>
</dbReference>
<dbReference type="InterPro" id="IPR051449">
    <property type="entry name" value="ABC-2_transporter_component"/>
</dbReference>